<evidence type="ECO:0000313" key="2">
    <source>
        <dbReference type="EMBL" id="RSX57808.1"/>
    </source>
</evidence>
<feature type="transmembrane region" description="Helical" evidence="1">
    <location>
        <begin position="21"/>
        <end position="43"/>
    </location>
</feature>
<sequence>MRRLAAQMRLDTMRAFSQGGAVWFFFILAPTLAFIVPLVTGGINGVTGGGLPGMVSGVGFMLTIYPFLYEEQGEHRRINGLIPIGRARQVAGRYLFVLAWLLVILLDLVAVRVLAWGGAMLSGGVEASGDLGSLGWDIISGAVMPTLVILLMDALVIPLLYRYPLTKVWQIIGIAIVCCIAGGALIAWGAPKLLPASAMDALTKAMGAIADAADASPLGATLVFALVCAAAYELSFLLSRRFNLARNL</sequence>
<protein>
    <submittedName>
        <fullName evidence="2">ABC transporter</fullName>
    </submittedName>
</protein>
<reference evidence="2 3" key="1">
    <citation type="submission" date="2018-09" db="EMBL/GenBank/DDBJ databases">
        <title>Characterization of the phylogenetic diversity of five novel species belonging to the genus Bifidobacterium.</title>
        <authorList>
            <person name="Lugli G.A."/>
            <person name="Duranti S."/>
            <person name="Milani C."/>
        </authorList>
    </citation>
    <scope>NUCLEOTIDE SEQUENCE [LARGE SCALE GENOMIC DNA]</scope>
    <source>
        <strain evidence="2 3">2033B</strain>
    </source>
</reference>
<keyword evidence="1" id="KW-0472">Membrane</keyword>
<evidence type="ECO:0000313" key="3">
    <source>
        <dbReference type="Proteomes" id="UP000287470"/>
    </source>
</evidence>
<dbReference type="RefSeq" id="WP_125967924.1">
    <property type="nucleotide sequence ID" value="NZ_QXGK01000004.1"/>
</dbReference>
<evidence type="ECO:0000256" key="1">
    <source>
        <dbReference type="SAM" id="Phobius"/>
    </source>
</evidence>
<comment type="caution">
    <text evidence="2">The sequence shown here is derived from an EMBL/GenBank/DDBJ whole genome shotgun (WGS) entry which is preliminary data.</text>
</comment>
<feature type="transmembrane region" description="Helical" evidence="1">
    <location>
        <begin position="168"/>
        <end position="190"/>
    </location>
</feature>
<dbReference type="AlphaFoldDB" id="A0A430FVK4"/>
<keyword evidence="1" id="KW-1133">Transmembrane helix</keyword>
<organism evidence="2 3">
    <name type="scientific">Bifidobacterium samirii</name>
    <dbReference type="NCBI Taxonomy" id="2306974"/>
    <lineage>
        <taxon>Bacteria</taxon>
        <taxon>Bacillati</taxon>
        <taxon>Actinomycetota</taxon>
        <taxon>Actinomycetes</taxon>
        <taxon>Bifidobacteriales</taxon>
        <taxon>Bifidobacteriaceae</taxon>
        <taxon>Bifidobacterium</taxon>
    </lineage>
</organism>
<accession>A0A430FVK4</accession>
<feature type="transmembrane region" description="Helical" evidence="1">
    <location>
        <begin position="94"/>
        <end position="118"/>
    </location>
</feature>
<proteinExistence type="predicted"/>
<gene>
    <name evidence="2" type="ORF">D2E24_0656</name>
</gene>
<feature type="transmembrane region" description="Helical" evidence="1">
    <location>
        <begin position="218"/>
        <end position="238"/>
    </location>
</feature>
<dbReference type="EMBL" id="QXGK01000004">
    <property type="protein sequence ID" value="RSX57808.1"/>
    <property type="molecule type" value="Genomic_DNA"/>
</dbReference>
<feature type="transmembrane region" description="Helical" evidence="1">
    <location>
        <begin position="138"/>
        <end position="161"/>
    </location>
</feature>
<keyword evidence="1" id="KW-0812">Transmembrane</keyword>
<dbReference type="OrthoDB" id="3240485at2"/>
<name>A0A430FVK4_9BIFI</name>
<dbReference type="Proteomes" id="UP000287470">
    <property type="component" value="Unassembled WGS sequence"/>
</dbReference>
<keyword evidence="3" id="KW-1185">Reference proteome</keyword>
<feature type="transmembrane region" description="Helical" evidence="1">
    <location>
        <begin position="49"/>
        <end position="68"/>
    </location>
</feature>